<dbReference type="EMBL" id="CAJVPL010001485">
    <property type="protein sequence ID" value="CAG8573373.1"/>
    <property type="molecule type" value="Genomic_DNA"/>
</dbReference>
<feature type="domain" description="Beta/gamma crystallin 'Greek key'" evidence="4">
    <location>
        <begin position="35"/>
        <end position="119"/>
    </location>
</feature>
<keyword evidence="2" id="KW-0677">Repeat</keyword>
<dbReference type="Gene3D" id="2.60.20.10">
    <property type="entry name" value="Crystallins"/>
    <property type="match status" value="1"/>
</dbReference>
<proteinExistence type="inferred from homology"/>
<reference evidence="5" key="1">
    <citation type="submission" date="2021-06" db="EMBL/GenBank/DDBJ databases">
        <authorList>
            <person name="Kallberg Y."/>
            <person name="Tangrot J."/>
            <person name="Rosling A."/>
        </authorList>
    </citation>
    <scope>NUCLEOTIDE SEQUENCE</scope>
    <source>
        <strain evidence="5">MT106</strain>
    </source>
</reference>
<accession>A0A9N9BLU0</accession>
<protein>
    <submittedName>
        <fullName evidence="5">12305_t:CDS:1</fullName>
    </submittedName>
</protein>
<organism evidence="5 6">
    <name type="scientific">Ambispora gerdemannii</name>
    <dbReference type="NCBI Taxonomy" id="144530"/>
    <lineage>
        <taxon>Eukaryota</taxon>
        <taxon>Fungi</taxon>
        <taxon>Fungi incertae sedis</taxon>
        <taxon>Mucoromycota</taxon>
        <taxon>Glomeromycotina</taxon>
        <taxon>Glomeromycetes</taxon>
        <taxon>Archaeosporales</taxon>
        <taxon>Ambisporaceae</taxon>
        <taxon>Ambispora</taxon>
    </lineage>
</organism>
<evidence type="ECO:0000256" key="1">
    <source>
        <dbReference type="ARBA" id="ARBA00009646"/>
    </source>
</evidence>
<keyword evidence="6" id="KW-1185">Reference proteome</keyword>
<comment type="caution">
    <text evidence="5">The sequence shown here is derived from an EMBL/GenBank/DDBJ whole genome shotgun (WGS) entry which is preliminary data.</text>
</comment>
<feature type="chain" id="PRO_5040328049" evidence="3">
    <location>
        <begin position="24"/>
        <end position="122"/>
    </location>
</feature>
<dbReference type="SMART" id="SM00247">
    <property type="entry name" value="XTALbg"/>
    <property type="match status" value="1"/>
</dbReference>
<dbReference type="OrthoDB" id="10587080at2759"/>
<evidence type="ECO:0000259" key="4">
    <source>
        <dbReference type="SMART" id="SM00247"/>
    </source>
</evidence>
<feature type="signal peptide" evidence="3">
    <location>
        <begin position="1"/>
        <end position="23"/>
    </location>
</feature>
<dbReference type="AlphaFoldDB" id="A0A9N9BLU0"/>
<keyword evidence="3" id="KW-0732">Signal</keyword>
<comment type="similarity">
    <text evidence="1">Belongs to the beta/gamma-crystallin family.</text>
</comment>
<dbReference type="SUPFAM" id="SSF49695">
    <property type="entry name" value="gamma-Crystallin-like"/>
    <property type="match status" value="1"/>
</dbReference>
<evidence type="ECO:0000256" key="2">
    <source>
        <dbReference type="ARBA" id="ARBA00022737"/>
    </source>
</evidence>
<evidence type="ECO:0000313" key="6">
    <source>
        <dbReference type="Proteomes" id="UP000789831"/>
    </source>
</evidence>
<name>A0A9N9BLU0_9GLOM</name>
<evidence type="ECO:0000256" key="3">
    <source>
        <dbReference type="SAM" id="SignalP"/>
    </source>
</evidence>
<dbReference type="Proteomes" id="UP000789831">
    <property type="component" value="Unassembled WGS sequence"/>
</dbReference>
<dbReference type="InterPro" id="IPR011024">
    <property type="entry name" value="G_crystallin-like"/>
</dbReference>
<dbReference type="InterPro" id="IPR001064">
    <property type="entry name" value="Beta/gamma_crystallin"/>
</dbReference>
<sequence length="122" mass="13921">MYLFKFLTISTFMVCFFGKNLEAIPAPNDSPSSTDVTIYEHRNFEGISSDLHLFSKVCQNIPENFRTILSSVKVQKDHCVNLYKGLNCEGEPYSACKDITDLDVENRSYNDHVQSIMADIRV</sequence>
<gene>
    <name evidence="5" type="ORF">AGERDE_LOCUS7751</name>
</gene>
<evidence type="ECO:0000313" key="5">
    <source>
        <dbReference type="EMBL" id="CAG8573373.1"/>
    </source>
</evidence>